<evidence type="ECO:0000313" key="1">
    <source>
        <dbReference type="EMBL" id="KAK6992982.1"/>
    </source>
</evidence>
<dbReference type="Proteomes" id="UP001362999">
    <property type="component" value="Unassembled WGS sequence"/>
</dbReference>
<dbReference type="AlphaFoldDB" id="A0AAV9ZW04"/>
<dbReference type="SUPFAM" id="SSF52047">
    <property type="entry name" value="RNI-like"/>
    <property type="match status" value="1"/>
</dbReference>
<proteinExistence type="predicted"/>
<name>A0AAV9ZW04_9AGAR</name>
<sequence length="289" mass="31975">MLAQVYHPGSVAFRALRYSLSMVSPYWHTAVLQTVSFWSTVVISPSSTFDSVECVLARLGGLPFGLLVKDHYFNEDYTFDMPTSVVVRLLRVLLPENARITGLTITVRTESTLRLLMDFLERHPFPRIETLTISVLNFASSPMVVRPSSSVVPTTLKHLSLERIDCLSALTEAFPVLESLRIADIPAHSWPATNAFLRFVSSCGMLRTLEMHCVGLKEENSGVAVHDMFPRALSSLESLSLHFDHFVALGGTFALGNLFARLELPSLVSIELFFANTGSKLKPTCQAVA</sequence>
<dbReference type="EMBL" id="JAWWNJ010000105">
    <property type="protein sequence ID" value="KAK6992982.1"/>
    <property type="molecule type" value="Genomic_DNA"/>
</dbReference>
<dbReference type="Gene3D" id="3.80.10.10">
    <property type="entry name" value="Ribonuclease Inhibitor"/>
    <property type="match status" value="1"/>
</dbReference>
<gene>
    <name evidence="1" type="ORF">R3P38DRAFT_3224387</name>
</gene>
<reference evidence="1 2" key="1">
    <citation type="journal article" date="2024" name="J Genomics">
        <title>Draft genome sequencing and assembly of Favolaschia claudopus CIRM-BRFM 2984 isolated from oak limbs.</title>
        <authorList>
            <person name="Navarro D."/>
            <person name="Drula E."/>
            <person name="Chaduli D."/>
            <person name="Cazenave R."/>
            <person name="Ahrendt S."/>
            <person name="Wang J."/>
            <person name="Lipzen A."/>
            <person name="Daum C."/>
            <person name="Barry K."/>
            <person name="Grigoriev I.V."/>
            <person name="Favel A."/>
            <person name="Rosso M.N."/>
            <person name="Martin F."/>
        </authorList>
    </citation>
    <scope>NUCLEOTIDE SEQUENCE [LARGE SCALE GENOMIC DNA]</scope>
    <source>
        <strain evidence="1 2">CIRM-BRFM 2984</strain>
    </source>
</reference>
<comment type="caution">
    <text evidence="1">The sequence shown here is derived from an EMBL/GenBank/DDBJ whole genome shotgun (WGS) entry which is preliminary data.</text>
</comment>
<protein>
    <submittedName>
        <fullName evidence="1">Uncharacterized protein</fullName>
    </submittedName>
</protein>
<keyword evidence="2" id="KW-1185">Reference proteome</keyword>
<evidence type="ECO:0000313" key="2">
    <source>
        <dbReference type="Proteomes" id="UP001362999"/>
    </source>
</evidence>
<accession>A0AAV9ZW04</accession>
<dbReference type="InterPro" id="IPR032675">
    <property type="entry name" value="LRR_dom_sf"/>
</dbReference>
<organism evidence="1 2">
    <name type="scientific">Favolaschia claudopus</name>
    <dbReference type="NCBI Taxonomy" id="2862362"/>
    <lineage>
        <taxon>Eukaryota</taxon>
        <taxon>Fungi</taxon>
        <taxon>Dikarya</taxon>
        <taxon>Basidiomycota</taxon>
        <taxon>Agaricomycotina</taxon>
        <taxon>Agaricomycetes</taxon>
        <taxon>Agaricomycetidae</taxon>
        <taxon>Agaricales</taxon>
        <taxon>Marasmiineae</taxon>
        <taxon>Mycenaceae</taxon>
        <taxon>Favolaschia</taxon>
    </lineage>
</organism>